<accession>A0A1K2F381</accession>
<dbReference type="STRING" id="1893.SAMN02787144_102843"/>
<organism evidence="1 2">
    <name type="scientific">Streptomyces atratus</name>
    <dbReference type="NCBI Taxonomy" id="1893"/>
    <lineage>
        <taxon>Bacteria</taxon>
        <taxon>Bacillati</taxon>
        <taxon>Actinomycetota</taxon>
        <taxon>Actinomycetes</taxon>
        <taxon>Kitasatosporales</taxon>
        <taxon>Streptomycetaceae</taxon>
        <taxon>Streptomyces</taxon>
    </lineage>
</organism>
<gene>
    <name evidence="1" type="ORF">SAMN02787144_102843</name>
</gene>
<proteinExistence type="predicted"/>
<protein>
    <recommendedName>
        <fullName evidence="3">SAV-6107-like HEPN domain-containing protein</fullName>
    </recommendedName>
</protein>
<dbReference type="AlphaFoldDB" id="A0A1K2F381"/>
<dbReference type="EMBL" id="FPJO01000028">
    <property type="protein sequence ID" value="SFY41708.1"/>
    <property type="molecule type" value="Genomic_DNA"/>
</dbReference>
<evidence type="ECO:0008006" key="3">
    <source>
        <dbReference type="Google" id="ProtNLM"/>
    </source>
</evidence>
<name>A0A1K2F381_STRAR</name>
<dbReference type="Proteomes" id="UP000181909">
    <property type="component" value="Unassembled WGS sequence"/>
</dbReference>
<dbReference type="RefSeq" id="WP_072488700.1">
    <property type="nucleotide sequence ID" value="NZ_CP108278.1"/>
</dbReference>
<reference evidence="1 2" key="1">
    <citation type="submission" date="2016-11" db="EMBL/GenBank/DDBJ databases">
        <authorList>
            <person name="Jaros S."/>
            <person name="Januszkiewicz K."/>
            <person name="Wedrychowicz H."/>
        </authorList>
    </citation>
    <scope>NUCLEOTIDE SEQUENCE [LARGE SCALE GENOMIC DNA]</scope>
    <source>
        <strain evidence="1 2">OK807</strain>
    </source>
</reference>
<evidence type="ECO:0000313" key="2">
    <source>
        <dbReference type="Proteomes" id="UP000181909"/>
    </source>
</evidence>
<evidence type="ECO:0000313" key="1">
    <source>
        <dbReference type="EMBL" id="SFY41708.1"/>
    </source>
</evidence>
<dbReference type="OrthoDB" id="4226814at2"/>
<sequence>MDDLATVRAQEYAKVYDELLGAAARLDMLRRLEGGSIGAHATAAMHGLRFAATILWPTVPDTPPPGYRHGSERLLQLAANWREAALELGEFALQRPALRLVSETTAGDED</sequence>